<protein>
    <recommendedName>
        <fullName evidence="1">Retrotransposon Copia-like N-terminal domain-containing protein</fullName>
    </recommendedName>
</protein>
<gene>
    <name evidence="2" type="ORF">LTRI10_LOCUS52968</name>
</gene>
<evidence type="ECO:0000313" key="3">
    <source>
        <dbReference type="Proteomes" id="UP001497516"/>
    </source>
</evidence>
<dbReference type="PANTHER" id="PTHR37610">
    <property type="entry name" value="CCHC-TYPE DOMAIN-CONTAINING PROTEIN"/>
    <property type="match status" value="1"/>
</dbReference>
<evidence type="ECO:0000313" key="2">
    <source>
        <dbReference type="EMBL" id="CAL1413761.1"/>
    </source>
</evidence>
<dbReference type="Pfam" id="PF14244">
    <property type="entry name" value="Retrotran_gag_3"/>
    <property type="match status" value="1"/>
</dbReference>
<accession>A0AAV2GTG4</accession>
<name>A0AAV2GTG4_9ROSI</name>
<dbReference type="EMBL" id="OZ034822">
    <property type="protein sequence ID" value="CAL1413761.1"/>
    <property type="molecule type" value="Genomic_DNA"/>
</dbReference>
<sequence>MTIGADDTKNKGISSSSVDDVLSPALHLHSSDSPDNMLVGEILTASNYGEWSLDMKDALIAKDKYGYVDGTILKPTDPRALTAWTRCDAMVKGWLKTSMDKEIRSSIRFAEHASEIWADLRARFGQGSASRAYELHRLINLLQQEKNIVSAFYTSLRSNWE</sequence>
<evidence type="ECO:0000259" key="1">
    <source>
        <dbReference type="Pfam" id="PF14244"/>
    </source>
</evidence>
<proteinExistence type="predicted"/>
<keyword evidence="3" id="KW-1185">Reference proteome</keyword>
<organism evidence="2 3">
    <name type="scientific">Linum trigynum</name>
    <dbReference type="NCBI Taxonomy" id="586398"/>
    <lineage>
        <taxon>Eukaryota</taxon>
        <taxon>Viridiplantae</taxon>
        <taxon>Streptophyta</taxon>
        <taxon>Embryophyta</taxon>
        <taxon>Tracheophyta</taxon>
        <taxon>Spermatophyta</taxon>
        <taxon>Magnoliopsida</taxon>
        <taxon>eudicotyledons</taxon>
        <taxon>Gunneridae</taxon>
        <taxon>Pentapetalae</taxon>
        <taxon>rosids</taxon>
        <taxon>fabids</taxon>
        <taxon>Malpighiales</taxon>
        <taxon>Linaceae</taxon>
        <taxon>Linum</taxon>
    </lineage>
</organism>
<dbReference type="InterPro" id="IPR029472">
    <property type="entry name" value="Copia-like_N"/>
</dbReference>
<feature type="domain" description="Retrotransposon Copia-like N-terminal" evidence="1">
    <location>
        <begin position="29"/>
        <end position="75"/>
    </location>
</feature>
<reference evidence="2 3" key="1">
    <citation type="submission" date="2024-04" db="EMBL/GenBank/DDBJ databases">
        <authorList>
            <person name="Fracassetti M."/>
        </authorList>
    </citation>
    <scope>NUCLEOTIDE SEQUENCE [LARGE SCALE GENOMIC DNA]</scope>
</reference>
<dbReference type="PANTHER" id="PTHR37610:SF97">
    <property type="entry name" value="RETROTRANSPOSON GAG DOMAIN-CONTAINING PROTEIN"/>
    <property type="match status" value="1"/>
</dbReference>
<dbReference type="Proteomes" id="UP001497516">
    <property type="component" value="Chromosome 9"/>
</dbReference>
<dbReference type="AlphaFoldDB" id="A0AAV2GTG4"/>